<reference evidence="5" key="1">
    <citation type="journal article" date="2019" name="Int. J. Syst. Evol. Microbiol.">
        <title>The Global Catalogue of Microorganisms (GCM) 10K type strain sequencing project: providing services to taxonomists for standard genome sequencing and annotation.</title>
        <authorList>
            <consortium name="The Broad Institute Genomics Platform"/>
            <consortium name="The Broad Institute Genome Sequencing Center for Infectious Disease"/>
            <person name="Wu L."/>
            <person name="Ma J."/>
        </authorList>
    </citation>
    <scope>NUCLEOTIDE SEQUENCE [LARGE SCALE GENOMIC DNA]</scope>
    <source>
        <strain evidence="5">JCM 18410</strain>
    </source>
</reference>
<dbReference type="InterPro" id="IPR035940">
    <property type="entry name" value="CAP_sf"/>
</dbReference>
<evidence type="ECO:0000313" key="4">
    <source>
        <dbReference type="EMBL" id="GAA5041856.1"/>
    </source>
</evidence>
<dbReference type="Proteomes" id="UP001500124">
    <property type="component" value="Unassembled WGS sequence"/>
</dbReference>
<keyword evidence="5" id="KW-1185">Reference proteome</keyword>
<organism evidence="4 5">
    <name type="scientific">Streptomyces similanensis</name>
    <dbReference type="NCBI Taxonomy" id="1274988"/>
    <lineage>
        <taxon>Bacteria</taxon>
        <taxon>Bacillati</taxon>
        <taxon>Actinomycetota</taxon>
        <taxon>Actinomycetes</taxon>
        <taxon>Kitasatosporales</taxon>
        <taxon>Streptomycetaceae</taxon>
        <taxon>Streptomyces</taxon>
    </lineage>
</organism>
<dbReference type="SUPFAM" id="SSF55797">
    <property type="entry name" value="PR-1-like"/>
    <property type="match status" value="1"/>
</dbReference>
<accession>A0ABP9JSZ2</accession>
<evidence type="ECO:0000313" key="5">
    <source>
        <dbReference type="Proteomes" id="UP001500124"/>
    </source>
</evidence>
<evidence type="ECO:0000256" key="2">
    <source>
        <dbReference type="SAM" id="SignalP"/>
    </source>
</evidence>
<protein>
    <recommendedName>
        <fullName evidence="3">SCP domain-containing protein</fullName>
    </recommendedName>
</protein>
<feature type="compositionally biased region" description="Low complexity" evidence="1">
    <location>
        <begin position="102"/>
        <end position="132"/>
    </location>
</feature>
<feature type="domain" description="SCP" evidence="3">
    <location>
        <begin position="212"/>
        <end position="324"/>
    </location>
</feature>
<dbReference type="Pfam" id="PF00188">
    <property type="entry name" value="CAP"/>
    <property type="match status" value="1"/>
</dbReference>
<dbReference type="PROSITE" id="PS51257">
    <property type="entry name" value="PROKAR_LIPOPROTEIN"/>
    <property type="match status" value="1"/>
</dbReference>
<keyword evidence="2" id="KW-0732">Signal</keyword>
<feature type="signal peptide" evidence="2">
    <location>
        <begin position="1"/>
        <end position="31"/>
    </location>
</feature>
<dbReference type="EMBL" id="BAABKC010000002">
    <property type="protein sequence ID" value="GAA5041856.1"/>
    <property type="molecule type" value="Genomic_DNA"/>
</dbReference>
<feature type="region of interest" description="Disordered" evidence="1">
    <location>
        <begin position="63"/>
        <end position="84"/>
    </location>
</feature>
<feature type="region of interest" description="Disordered" evidence="1">
    <location>
        <begin position="102"/>
        <end position="202"/>
    </location>
</feature>
<dbReference type="PANTHER" id="PTHR31157">
    <property type="entry name" value="SCP DOMAIN-CONTAINING PROTEIN"/>
    <property type="match status" value="1"/>
</dbReference>
<sequence>MGKHRKKQYYRRIAIAAVAVGAVGIPSVALACGDWPGGGTDQAAPSGSPLADRQSAAAWWAQAAWHRPSGESAGATPTAPASLTVPTSPAWAAVTATPSAPASAPAATAQSPNTAAGTPSATASKTKAAATAHQKHQKHQKQPAVAKPRASVSPSTPKPTAKPTAEPTATASATAAATTAPSVPTAPAATTAAPSSPAAQAPASGDAARVVQLVNAERAKVGCSPLTLNATLTKAAQAHSDDMAAHQNMSHTGSDGSAPGDRITGAGYIWSSYGENVAYGYATPEAVMAGWMASPGHKANILNCSFKEIGVGLAQPGSYWTQDFGTAR</sequence>
<proteinExistence type="predicted"/>
<name>A0ABP9JSZ2_9ACTN</name>
<dbReference type="PANTHER" id="PTHR31157:SF1">
    <property type="entry name" value="SCP DOMAIN-CONTAINING PROTEIN"/>
    <property type="match status" value="1"/>
</dbReference>
<dbReference type="Gene3D" id="3.40.33.10">
    <property type="entry name" value="CAP"/>
    <property type="match status" value="1"/>
</dbReference>
<gene>
    <name evidence="4" type="ORF">GCM10023336_02380</name>
</gene>
<feature type="compositionally biased region" description="Low complexity" evidence="1">
    <location>
        <begin position="142"/>
        <end position="202"/>
    </location>
</feature>
<feature type="chain" id="PRO_5045903570" description="SCP domain-containing protein" evidence="2">
    <location>
        <begin position="32"/>
        <end position="328"/>
    </location>
</feature>
<evidence type="ECO:0000259" key="3">
    <source>
        <dbReference type="Pfam" id="PF00188"/>
    </source>
</evidence>
<dbReference type="InterPro" id="IPR014044">
    <property type="entry name" value="CAP_dom"/>
</dbReference>
<comment type="caution">
    <text evidence="4">The sequence shown here is derived from an EMBL/GenBank/DDBJ whole genome shotgun (WGS) entry which is preliminary data.</text>
</comment>
<dbReference type="RefSeq" id="WP_345666609.1">
    <property type="nucleotide sequence ID" value="NZ_BAABKC010000002.1"/>
</dbReference>
<dbReference type="CDD" id="cd05379">
    <property type="entry name" value="CAP_bacterial"/>
    <property type="match status" value="1"/>
</dbReference>
<evidence type="ECO:0000256" key="1">
    <source>
        <dbReference type="SAM" id="MobiDB-lite"/>
    </source>
</evidence>